<dbReference type="OrthoDB" id="771136at2759"/>
<keyword evidence="4" id="KW-1185">Reference proteome</keyword>
<dbReference type="PANTHER" id="PTHR47966:SF51">
    <property type="entry name" value="BETA-SITE APP-CLEAVING ENZYME, ISOFORM A-RELATED"/>
    <property type="match status" value="1"/>
</dbReference>
<dbReference type="EMBL" id="CAJVQA010004286">
    <property type="protein sequence ID" value="CAG8595367.1"/>
    <property type="molecule type" value="Genomic_DNA"/>
</dbReference>
<dbReference type="Pfam" id="PF00026">
    <property type="entry name" value="Asp"/>
    <property type="match status" value="1"/>
</dbReference>
<evidence type="ECO:0000313" key="3">
    <source>
        <dbReference type="EMBL" id="CAG8595367.1"/>
    </source>
</evidence>
<dbReference type="Proteomes" id="UP000789759">
    <property type="component" value="Unassembled WGS sequence"/>
</dbReference>
<dbReference type="InterPro" id="IPR021109">
    <property type="entry name" value="Peptidase_aspartic_dom_sf"/>
</dbReference>
<dbReference type="PANTHER" id="PTHR47966">
    <property type="entry name" value="BETA-SITE APP-CLEAVING ENZYME, ISOFORM A-RELATED"/>
    <property type="match status" value="1"/>
</dbReference>
<evidence type="ECO:0000259" key="2">
    <source>
        <dbReference type="Pfam" id="PF00026"/>
    </source>
</evidence>
<name>A0A9N9CCM3_9GLOM</name>
<sequence>GSESLKGIISSDILQLVNIKVMDQDFCESIKEPGLAFTFGLFDDILRFGNDNIAVKDVIPPFYHTINCKLIETTFFSVWLNDADKDIRRNGYWEVELEKIVFSGEVEMDETDAAIGTGT</sequence>
<dbReference type="GO" id="GO:0006508">
    <property type="term" value="P:proteolysis"/>
    <property type="evidence" value="ECO:0007669"/>
    <property type="project" value="InterPro"/>
</dbReference>
<feature type="domain" description="Peptidase A1" evidence="2">
    <location>
        <begin position="1"/>
        <end position="84"/>
    </location>
</feature>
<dbReference type="Gene3D" id="2.40.70.10">
    <property type="entry name" value="Acid Proteases"/>
    <property type="match status" value="1"/>
</dbReference>
<comment type="similarity">
    <text evidence="1">Belongs to the peptidase A1 family.</text>
</comment>
<organism evidence="3 4">
    <name type="scientific">Cetraspora pellucida</name>
    <dbReference type="NCBI Taxonomy" id="1433469"/>
    <lineage>
        <taxon>Eukaryota</taxon>
        <taxon>Fungi</taxon>
        <taxon>Fungi incertae sedis</taxon>
        <taxon>Mucoromycota</taxon>
        <taxon>Glomeromycotina</taxon>
        <taxon>Glomeromycetes</taxon>
        <taxon>Diversisporales</taxon>
        <taxon>Gigasporaceae</taxon>
        <taxon>Cetraspora</taxon>
    </lineage>
</organism>
<dbReference type="SUPFAM" id="SSF50630">
    <property type="entry name" value="Acid proteases"/>
    <property type="match status" value="1"/>
</dbReference>
<evidence type="ECO:0000313" key="4">
    <source>
        <dbReference type="Proteomes" id="UP000789759"/>
    </source>
</evidence>
<proteinExistence type="inferred from homology"/>
<reference evidence="3" key="1">
    <citation type="submission" date="2021-06" db="EMBL/GenBank/DDBJ databases">
        <authorList>
            <person name="Kallberg Y."/>
            <person name="Tangrot J."/>
            <person name="Rosling A."/>
        </authorList>
    </citation>
    <scope>NUCLEOTIDE SEQUENCE</scope>
    <source>
        <strain evidence="3">FL966</strain>
    </source>
</reference>
<gene>
    <name evidence="3" type="ORF">CPELLU_LOCUS6734</name>
</gene>
<accession>A0A9N9CCM3</accession>
<dbReference type="InterPro" id="IPR001461">
    <property type="entry name" value="Aspartic_peptidase_A1"/>
</dbReference>
<feature type="non-terminal residue" evidence="3">
    <location>
        <position position="119"/>
    </location>
</feature>
<protein>
    <submittedName>
        <fullName evidence="3">24970_t:CDS:1</fullName>
    </submittedName>
</protein>
<dbReference type="InterPro" id="IPR033121">
    <property type="entry name" value="PEPTIDASE_A1"/>
</dbReference>
<comment type="caution">
    <text evidence="3">The sequence shown here is derived from an EMBL/GenBank/DDBJ whole genome shotgun (WGS) entry which is preliminary data.</text>
</comment>
<dbReference type="AlphaFoldDB" id="A0A9N9CCM3"/>
<dbReference type="GO" id="GO:0004190">
    <property type="term" value="F:aspartic-type endopeptidase activity"/>
    <property type="evidence" value="ECO:0007669"/>
    <property type="project" value="InterPro"/>
</dbReference>
<evidence type="ECO:0000256" key="1">
    <source>
        <dbReference type="ARBA" id="ARBA00007447"/>
    </source>
</evidence>